<evidence type="ECO:0000256" key="4">
    <source>
        <dbReference type="ARBA" id="ARBA00022989"/>
    </source>
</evidence>
<proteinExistence type="predicted"/>
<gene>
    <name evidence="8" type="ORF">MGWOODY_XGa1892</name>
</gene>
<evidence type="ECO:0000256" key="5">
    <source>
        <dbReference type="ARBA" id="ARBA00023136"/>
    </source>
</evidence>
<dbReference type="Gene3D" id="1.20.1510.10">
    <property type="entry name" value="Cation efflux protein transmembrane domain"/>
    <property type="match status" value="1"/>
</dbReference>
<feature type="domain" description="Cation efflux protein transmembrane" evidence="7">
    <location>
        <begin position="9"/>
        <end position="231"/>
    </location>
</feature>
<keyword evidence="2" id="KW-0813">Transport</keyword>
<evidence type="ECO:0000256" key="2">
    <source>
        <dbReference type="ARBA" id="ARBA00022448"/>
    </source>
</evidence>
<evidence type="ECO:0000256" key="1">
    <source>
        <dbReference type="ARBA" id="ARBA00004141"/>
    </source>
</evidence>
<dbReference type="GO" id="GO:0006829">
    <property type="term" value="P:zinc ion transport"/>
    <property type="evidence" value="ECO:0007669"/>
    <property type="project" value="InterPro"/>
</dbReference>
<accession>A0A170PSC9</accession>
<keyword evidence="4 6" id="KW-1133">Transmembrane helix</keyword>
<feature type="transmembrane region" description="Helical" evidence="6">
    <location>
        <begin position="174"/>
        <end position="197"/>
    </location>
</feature>
<evidence type="ECO:0000256" key="3">
    <source>
        <dbReference type="ARBA" id="ARBA00022692"/>
    </source>
</evidence>
<dbReference type="InterPro" id="IPR058533">
    <property type="entry name" value="Cation_efflux_TM"/>
</dbReference>
<feature type="transmembrane region" description="Helical" evidence="6">
    <location>
        <begin position="76"/>
        <end position="95"/>
    </location>
</feature>
<dbReference type="GO" id="GO:0008324">
    <property type="term" value="F:monoatomic cation transmembrane transporter activity"/>
    <property type="evidence" value="ECO:0007669"/>
    <property type="project" value="InterPro"/>
</dbReference>
<dbReference type="PANTHER" id="PTHR13414:SF9">
    <property type="entry name" value="PROTON-COUPLED ZINC ANTIPORTER SLC30A9, MITOCHONDRIAL"/>
    <property type="match status" value="1"/>
</dbReference>
<feature type="transmembrane region" description="Helical" evidence="6">
    <location>
        <begin position="203"/>
        <end position="228"/>
    </location>
</feature>
<dbReference type="InterPro" id="IPR027469">
    <property type="entry name" value="Cation_efflux_TMD_sf"/>
</dbReference>
<dbReference type="Pfam" id="PF01545">
    <property type="entry name" value="Cation_efflux"/>
    <property type="match status" value="1"/>
</dbReference>
<dbReference type="AlphaFoldDB" id="A0A170PSC9"/>
<sequence length="369" mass="40652">MSAGSKKVVLIAICGNAVLTILKFTVAVPTHSAAMMNEAIHSLMDTLNQLFLLMGLKSGNRPADRRYAFGHGQKKYLWNLWSAIGLFSIGCGLGLSHAWHAWQESHHIADQVTVKSTLFGSTDPLVLAMGVLLIALLVESWILKVAWREFAQRARMSGHQNALSYLSQSDDPTLVAVLLEDAVAVIGVLLAATGIALTHATGIVLWDIGFSVVIAVMLGITAAFLGMINMRFLSDVRDQEAEETFRLIVDAHKDIERYHDLRSIVIDDRNTVLVAEIELKEESIVSALREGITQHRAESSIRITDLDGGEPGRVEFLSDRALVKATLERTEQIIDELELRLREQCPRVSHVTIEVEGIVENHPVDKPDG</sequence>
<reference evidence="8" key="1">
    <citation type="submission" date="2015-10" db="EMBL/GenBank/DDBJ databases">
        <authorList>
            <person name="Gilbert D.G."/>
        </authorList>
    </citation>
    <scope>NUCLEOTIDE SEQUENCE</scope>
</reference>
<feature type="transmembrane region" description="Helical" evidence="6">
    <location>
        <begin position="39"/>
        <end position="56"/>
    </location>
</feature>
<dbReference type="NCBIfam" id="TIGR01297">
    <property type="entry name" value="CDF"/>
    <property type="match status" value="1"/>
</dbReference>
<keyword evidence="3 6" id="KW-0812">Transmembrane</keyword>
<evidence type="ECO:0000259" key="7">
    <source>
        <dbReference type="Pfam" id="PF01545"/>
    </source>
</evidence>
<dbReference type="GO" id="GO:0016020">
    <property type="term" value="C:membrane"/>
    <property type="evidence" value="ECO:0007669"/>
    <property type="project" value="UniProtKB-SubCell"/>
</dbReference>
<keyword evidence="5 6" id="KW-0472">Membrane</keyword>
<dbReference type="EMBL" id="CZRL01000106">
    <property type="protein sequence ID" value="CUS54902.1"/>
    <property type="molecule type" value="Genomic_DNA"/>
</dbReference>
<dbReference type="PANTHER" id="PTHR13414">
    <property type="entry name" value="HUEL-CATION TRANSPORTER"/>
    <property type="match status" value="1"/>
</dbReference>
<dbReference type="InterPro" id="IPR040177">
    <property type="entry name" value="SLC30A9"/>
</dbReference>
<dbReference type="SUPFAM" id="SSF161111">
    <property type="entry name" value="Cation efflux protein transmembrane domain-like"/>
    <property type="match status" value="1"/>
</dbReference>
<evidence type="ECO:0000256" key="6">
    <source>
        <dbReference type="SAM" id="Phobius"/>
    </source>
</evidence>
<comment type="subcellular location">
    <subcellularLocation>
        <location evidence="1">Membrane</location>
        <topology evidence="1">Multi-pass membrane protein</topology>
    </subcellularLocation>
</comment>
<evidence type="ECO:0000313" key="8">
    <source>
        <dbReference type="EMBL" id="CUS54902.1"/>
    </source>
</evidence>
<feature type="transmembrane region" description="Helical" evidence="6">
    <location>
        <begin position="7"/>
        <end position="27"/>
    </location>
</feature>
<organism evidence="8">
    <name type="scientific">hydrothermal vent metagenome</name>
    <dbReference type="NCBI Taxonomy" id="652676"/>
    <lineage>
        <taxon>unclassified sequences</taxon>
        <taxon>metagenomes</taxon>
        <taxon>ecological metagenomes</taxon>
    </lineage>
</organism>
<name>A0A170PSC9_9ZZZZ</name>
<protein>
    <submittedName>
        <fullName evidence="8">Cation transport protein</fullName>
    </submittedName>
</protein>
<dbReference type="InterPro" id="IPR002524">
    <property type="entry name" value="Cation_efflux"/>
</dbReference>
<feature type="transmembrane region" description="Helical" evidence="6">
    <location>
        <begin position="125"/>
        <end position="147"/>
    </location>
</feature>